<evidence type="ECO:0000256" key="1">
    <source>
        <dbReference type="SAM" id="MobiDB-lite"/>
    </source>
</evidence>
<feature type="compositionally biased region" description="Acidic residues" evidence="1">
    <location>
        <begin position="122"/>
        <end position="132"/>
    </location>
</feature>
<keyword evidence="2" id="KW-0472">Membrane</keyword>
<proteinExistence type="predicted"/>
<reference evidence="4" key="1">
    <citation type="submission" date="2025-08" db="UniProtKB">
        <authorList>
            <consortium name="RefSeq"/>
        </authorList>
    </citation>
    <scope>IDENTIFICATION</scope>
    <source>
        <tissue evidence="4">Gonads</tissue>
    </source>
</reference>
<dbReference type="GeneID" id="106158758"/>
<gene>
    <name evidence="4" type="primary">LOC106158758</name>
</gene>
<feature type="compositionally biased region" description="Pro residues" evidence="1">
    <location>
        <begin position="343"/>
        <end position="361"/>
    </location>
</feature>
<evidence type="ECO:0000256" key="2">
    <source>
        <dbReference type="SAM" id="Phobius"/>
    </source>
</evidence>
<feature type="region of interest" description="Disordered" evidence="1">
    <location>
        <begin position="427"/>
        <end position="500"/>
    </location>
</feature>
<organism evidence="3 4">
    <name type="scientific">Lingula anatina</name>
    <name type="common">Brachiopod</name>
    <name type="synonym">Lingula unguis</name>
    <dbReference type="NCBI Taxonomy" id="7574"/>
    <lineage>
        <taxon>Eukaryota</taxon>
        <taxon>Metazoa</taxon>
        <taxon>Spiralia</taxon>
        <taxon>Lophotrochozoa</taxon>
        <taxon>Brachiopoda</taxon>
        <taxon>Linguliformea</taxon>
        <taxon>Lingulata</taxon>
        <taxon>Lingulida</taxon>
        <taxon>Linguloidea</taxon>
        <taxon>Lingulidae</taxon>
        <taxon>Lingula</taxon>
    </lineage>
</organism>
<feature type="compositionally biased region" description="Polar residues" evidence="1">
    <location>
        <begin position="630"/>
        <end position="640"/>
    </location>
</feature>
<evidence type="ECO:0000313" key="3">
    <source>
        <dbReference type="Proteomes" id="UP000085678"/>
    </source>
</evidence>
<feature type="compositionally biased region" description="Polar residues" evidence="1">
    <location>
        <begin position="331"/>
        <end position="340"/>
    </location>
</feature>
<feature type="compositionally biased region" description="Basic and acidic residues" evidence="1">
    <location>
        <begin position="186"/>
        <end position="197"/>
    </location>
</feature>
<dbReference type="AlphaFoldDB" id="A0A2R2MTN3"/>
<feature type="transmembrane region" description="Helical" evidence="2">
    <location>
        <begin position="12"/>
        <end position="33"/>
    </location>
</feature>
<evidence type="ECO:0000313" key="4">
    <source>
        <dbReference type="RefSeq" id="XP_023933382.1"/>
    </source>
</evidence>
<name>A0A2R2MTN3_LINAN</name>
<feature type="region of interest" description="Disordered" evidence="1">
    <location>
        <begin position="602"/>
        <end position="686"/>
    </location>
</feature>
<feature type="compositionally biased region" description="Acidic residues" evidence="1">
    <location>
        <begin position="403"/>
        <end position="415"/>
    </location>
</feature>
<dbReference type="RefSeq" id="XP_023933382.1">
    <property type="nucleotide sequence ID" value="XM_024077614.1"/>
</dbReference>
<accession>A0A2R2MTN3</accession>
<feature type="compositionally biased region" description="Basic and acidic residues" evidence="1">
    <location>
        <begin position="207"/>
        <end position="263"/>
    </location>
</feature>
<feature type="region of interest" description="Disordered" evidence="1">
    <location>
        <begin position="537"/>
        <end position="559"/>
    </location>
</feature>
<feature type="region of interest" description="Disordered" evidence="1">
    <location>
        <begin position="44"/>
        <end position="363"/>
    </location>
</feature>
<keyword evidence="3" id="KW-1185">Reference proteome</keyword>
<feature type="region of interest" description="Disordered" evidence="1">
    <location>
        <begin position="396"/>
        <end position="415"/>
    </location>
</feature>
<keyword evidence="2" id="KW-1133">Transmembrane helix</keyword>
<dbReference type="Proteomes" id="UP000085678">
    <property type="component" value="Unplaced"/>
</dbReference>
<sequence>MSPVLAASSIQFGPVYVVSCVAVTLILVVLLLLCVCTETKQDKQPANELELQEKRPVSADANDVRVSVTEEAETKEKNGRVTNGNESQNGKKTRNDSRSSQNAATLDRALPAIPITPPSDVFQEEEEEDSENYDLIQRGGDNAADEGESPYDLVGTDSKRENPYAKVKGANGGGKDSVDPYSKVKGKGEDPYSKVKGEASSSYDPYSKVKGDLENTYEKVEDDKRAKNGKKEPPYGKVKEPVREHQYAEVKGQREHVYAEVKDKKKNPPIAAFGDSNDIDKHRKRPTSQPVVSEYVGDPDYELPPVPIKNFGEEEDVSSDQTDPSSPPNGAVNQTLATANQSPTPPQALPSAPPISPPLPAPTVMVSAASWNGEVDTDPSYTKVTARESLASIRAREAQREANEEDFYESVTDADDSVEDDYCKVNDTDLPPPIPTTERSPLAKSKHLFRESVTSDLYAEIAPSGSTRSSAYASVRGTKEDEEEEDSSEPGYSKIKHKRPHTAFEFPTAPTAAAAKSEGHNQNNSFLYAKVDKKTKNRDKLEPVNGTNTATKICDVSEPDPYDNISPSYLMEPGPVLRCVENGANNDDINTADAGYQTVTDVFGGQGQEDDLDIDPNYATMGDTEGLGPSPQQSQPINDSNPKHQNKHLSKTKTAAESSVLPPDEEPPEGMIHISQAKLSPTPLTKRPVQHVYQEIDMKGEVEPPATHL</sequence>
<protein>
    <submittedName>
        <fullName evidence="4">Uncharacterized protein LOC106158758 isoform X2</fullName>
    </submittedName>
</protein>
<keyword evidence="2" id="KW-0812">Transmembrane</keyword>
<feature type="compositionally biased region" description="Polar residues" evidence="1">
    <location>
        <begin position="80"/>
        <end position="90"/>
    </location>
</feature>
<feature type="compositionally biased region" description="Basic and acidic residues" evidence="1">
    <location>
        <begin position="44"/>
        <end position="57"/>
    </location>
</feature>